<proteinExistence type="inferred from homology"/>
<feature type="domain" description="Nitroreductase" evidence="9">
    <location>
        <begin position="10"/>
        <end position="163"/>
    </location>
</feature>
<evidence type="ECO:0000256" key="5">
    <source>
        <dbReference type="ARBA" id="ARBA00023002"/>
    </source>
</evidence>
<dbReference type="SUPFAM" id="SSF55469">
    <property type="entry name" value="FMN-dependent nitroreductase-like"/>
    <property type="match status" value="1"/>
</dbReference>
<dbReference type="InterPro" id="IPR052530">
    <property type="entry name" value="NAD(P)H_nitroreductase"/>
</dbReference>
<feature type="binding site" description="in other chain" evidence="8">
    <location>
        <begin position="10"/>
        <end position="12"/>
    </location>
    <ligand>
        <name>FMN</name>
        <dbReference type="ChEBI" id="CHEBI:58210"/>
        <note>ligand shared between dimeric partners</note>
    </ligand>
</feature>
<keyword evidence="3 7" id="KW-0288">FMN</keyword>
<evidence type="ECO:0000256" key="3">
    <source>
        <dbReference type="ARBA" id="ARBA00022643"/>
    </source>
</evidence>
<dbReference type="AlphaFoldDB" id="A0A2A4WTV5"/>
<reference evidence="11" key="1">
    <citation type="submission" date="2017-08" db="EMBL/GenBank/DDBJ databases">
        <title>A dynamic microbial community with high functional redundancy inhabits the cold, oxic subseafloor aquifer.</title>
        <authorList>
            <person name="Tully B.J."/>
            <person name="Wheat C.G."/>
            <person name="Glazer B.T."/>
            <person name="Huber J.A."/>
        </authorList>
    </citation>
    <scope>NUCLEOTIDE SEQUENCE [LARGE SCALE GENOMIC DNA]</scope>
</reference>
<dbReference type="InterPro" id="IPR026021">
    <property type="entry name" value="YdjA-like"/>
</dbReference>
<keyword evidence="2 7" id="KW-0285">Flavoprotein</keyword>
<protein>
    <recommendedName>
        <fullName evidence="7">Putative NAD(P)H nitroreductase</fullName>
        <ecNumber evidence="7">1.-.-.-</ecNumber>
    </recommendedName>
</protein>
<dbReference type="Proteomes" id="UP000218767">
    <property type="component" value="Unassembled WGS sequence"/>
</dbReference>
<sequence length="184" mass="19920">MDALDALHLRSSVPKLSGPAPSPEMLENIYKAAFSAADHAVLRPWRFLVVKGDSRKRLGKLFAKAGVANDASLEPTAIEKLRCKPLRAPLVLVCISSFKPHPKVPEIEQDLSAGAATQNMLLAAFAQGLGAMWRTGSLAYDPIVKNGLGLSNEEKIIGFLYIGTVDGGTKQLCEADIQSFFQEW</sequence>
<dbReference type="CDD" id="cd02135">
    <property type="entry name" value="YdjA-like"/>
    <property type="match status" value="1"/>
</dbReference>
<comment type="caution">
    <text evidence="10">The sequence shown here is derived from an EMBL/GenBank/DDBJ whole genome shotgun (WGS) entry which is preliminary data.</text>
</comment>
<dbReference type="PIRSF" id="PIRSF000232">
    <property type="entry name" value="YdjA"/>
    <property type="match status" value="1"/>
</dbReference>
<accession>A0A2A4WTV5</accession>
<dbReference type="InterPro" id="IPR000415">
    <property type="entry name" value="Nitroreductase-like"/>
</dbReference>
<organism evidence="10 11">
    <name type="scientific">SAR86 cluster bacterium</name>
    <dbReference type="NCBI Taxonomy" id="2030880"/>
    <lineage>
        <taxon>Bacteria</taxon>
        <taxon>Pseudomonadati</taxon>
        <taxon>Pseudomonadota</taxon>
        <taxon>Gammaproteobacteria</taxon>
        <taxon>SAR86 cluster</taxon>
    </lineage>
</organism>
<evidence type="ECO:0000256" key="8">
    <source>
        <dbReference type="PIRSR" id="PIRSR000232-1"/>
    </source>
</evidence>
<evidence type="ECO:0000313" key="10">
    <source>
        <dbReference type="EMBL" id="PCI73481.1"/>
    </source>
</evidence>
<dbReference type="Pfam" id="PF00881">
    <property type="entry name" value="Nitroreductase"/>
    <property type="match status" value="1"/>
</dbReference>
<keyword evidence="4 7" id="KW-0521">NADP</keyword>
<keyword evidence="5 7" id="KW-0560">Oxidoreductase</keyword>
<gene>
    <name evidence="10" type="ORF">COB20_16170</name>
</gene>
<comment type="similarity">
    <text evidence="1 7">Belongs to the nitroreductase family.</text>
</comment>
<dbReference type="Gene3D" id="3.40.109.10">
    <property type="entry name" value="NADH Oxidase"/>
    <property type="match status" value="1"/>
</dbReference>
<dbReference type="InterPro" id="IPR029479">
    <property type="entry name" value="Nitroreductase"/>
</dbReference>
<feature type="binding site" description="in other chain" evidence="8">
    <location>
        <begin position="133"/>
        <end position="135"/>
    </location>
    <ligand>
        <name>FMN</name>
        <dbReference type="ChEBI" id="CHEBI:58210"/>
        <note>ligand shared between dimeric partners</note>
    </ligand>
</feature>
<dbReference type="EMBL" id="NVUL01000122">
    <property type="protein sequence ID" value="PCI73481.1"/>
    <property type="molecule type" value="Genomic_DNA"/>
</dbReference>
<comment type="cofactor">
    <cofactor evidence="8">
        <name>FMN</name>
        <dbReference type="ChEBI" id="CHEBI:58210"/>
    </cofactor>
    <text evidence="8">Binds 1 FMN per subunit.</text>
</comment>
<evidence type="ECO:0000256" key="6">
    <source>
        <dbReference type="ARBA" id="ARBA00023027"/>
    </source>
</evidence>
<evidence type="ECO:0000256" key="4">
    <source>
        <dbReference type="ARBA" id="ARBA00022857"/>
    </source>
</evidence>
<dbReference type="PANTHER" id="PTHR43821:SF1">
    <property type="entry name" value="NAD(P)H NITROREDUCTASE YDJA-RELATED"/>
    <property type="match status" value="1"/>
</dbReference>
<feature type="binding site" evidence="8">
    <location>
        <position position="39"/>
    </location>
    <ligand>
        <name>FMN</name>
        <dbReference type="ChEBI" id="CHEBI:58210"/>
        <note>ligand shared between dimeric partners</note>
    </ligand>
</feature>
<name>A0A2A4WTV5_9GAMM</name>
<dbReference type="PANTHER" id="PTHR43821">
    <property type="entry name" value="NAD(P)H NITROREDUCTASE YDJA-RELATED"/>
    <property type="match status" value="1"/>
</dbReference>
<evidence type="ECO:0000313" key="11">
    <source>
        <dbReference type="Proteomes" id="UP000218767"/>
    </source>
</evidence>
<dbReference type="GO" id="GO:0016491">
    <property type="term" value="F:oxidoreductase activity"/>
    <property type="evidence" value="ECO:0007669"/>
    <property type="project" value="UniProtKB-UniRule"/>
</dbReference>
<evidence type="ECO:0000256" key="1">
    <source>
        <dbReference type="ARBA" id="ARBA00007118"/>
    </source>
</evidence>
<keyword evidence="6 7" id="KW-0520">NAD</keyword>
<evidence type="ECO:0000256" key="7">
    <source>
        <dbReference type="PIRNR" id="PIRNR000232"/>
    </source>
</evidence>
<evidence type="ECO:0000256" key="2">
    <source>
        <dbReference type="ARBA" id="ARBA00022630"/>
    </source>
</evidence>
<evidence type="ECO:0000259" key="9">
    <source>
        <dbReference type="Pfam" id="PF00881"/>
    </source>
</evidence>
<dbReference type="EC" id="1.-.-.-" evidence="7"/>